<dbReference type="AlphaFoldDB" id="A0A7M1UQ63"/>
<keyword evidence="5" id="KW-0560">Oxidoreductase</keyword>
<dbReference type="GO" id="GO:0009055">
    <property type="term" value="F:electron transfer activity"/>
    <property type="evidence" value="ECO:0007669"/>
    <property type="project" value="InterPro"/>
</dbReference>
<dbReference type="SUPFAM" id="SSF48310">
    <property type="entry name" value="Aldehyde ferredoxin oxidoreductase, C-terminal domains"/>
    <property type="match status" value="1"/>
</dbReference>
<evidence type="ECO:0000256" key="3">
    <source>
        <dbReference type="ARBA" id="ARBA00022485"/>
    </source>
</evidence>
<feature type="domain" description="Aldehyde ferredoxin oxidoreductase N-terminal" evidence="9">
    <location>
        <begin position="5"/>
        <end position="208"/>
    </location>
</feature>
<organism evidence="10 11">
    <name type="scientific">Thermosphaera chiliense</name>
    <dbReference type="NCBI Taxonomy" id="3402707"/>
    <lineage>
        <taxon>Archaea</taxon>
        <taxon>Thermoproteota</taxon>
        <taxon>Thermoprotei</taxon>
        <taxon>Desulfurococcales</taxon>
        <taxon>Desulfurococcaceae</taxon>
        <taxon>Thermosphaera</taxon>
    </lineage>
</organism>
<gene>
    <name evidence="10" type="ORF">IMZ38_06970</name>
</gene>
<dbReference type="GO" id="GO:0046872">
    <property type="term" value="F:metal ion binding"/>
    <property type="evidence" value="ECO:0007669"/>
    <property type="project" value="UniProtKB-KW"/>
</dbReference>
<accession>A0A7M1UQ63</accession>
<dbReference type="GO" id="GO:0051539">
    <property type="term" value="F:4 iron, 4 sulfur cluster binding"/>
    <property type="evidence" value="ECO:0007669"/>
    <property type="project" value="UniProtKB-KW"/>
</dbReference>
<dbReference type="InterPro" id="IPR013983">
    <property type="entry name" value="Ald_Fedxn_OxRdtase_N"/>
</dbReference>
<dbReference type="PANTHER" id="PTHR30038">
    <property type="entry name" value="ALDEHYDE FERREDOXIN OXIDOREDUCTASE"/>
    <property type="match status" value="1"/>
</dbReference>
<dbReference type="PANTHER" id="PTHR30038:SF0">
    <property type="entry name" value="TUNGSTEN-CONTAINING ALDEHYDE FERREDOXIN OXIDOREDUCTASE"/>
    <property type="match status" value="1"/>
</dbReference>
<comment type="cofactor">
    <cofactor evidence="1">
        <name>[4Fe-4S] cluster</name>
        <dbReference type="ChEBI" id="CHEBI:49883"/>
    </cofactor>
</comment>
<dbReference type="RefSeq" id="WP_193436141.1">
    <property type="nucleotide sequence ID" value="NZ_CP063144.1"/>
</dbReference>
<dbReference type="Gene3D" id="1.10.569.10">
    <property type="entry name" value="Aldehyde Ferredoxin Oxidoreductase Protein, subunit A, domain 2"/>
    <property type="match status" value="1"/>
</dbReference>
<name>A0A7M1UQ63_9CREN</name>
<dbReference type="Gene3D" id="3.60.9.10">
    <property type="entry name" value="Aldehyde ferredoxin oxidoreductase, N-terminal domain"/>
    <property type="match status" value="1"/>
</dbReference>
<dbReference type="Pfam" id="PF01314">
    <property type="entry name" value="AFOR_C"/>
    <property type="match status" value="1"/>
</dbReference>
<evidence type="ECO:0000256" key="4">
    <source>
        <dbReference type="ARBA" id="ARBA00022723"/>
    </source>
</evidence>
<evidence type="ECO:0000313" key="10">
    <source>
        <dbReference type="EMBL" id="QOR94341.1"/>
    </source>
</evidence>
<dbReference type="SMART" id="SM00790">
    <property type="entry name" value="AFOR_N"/>
    <property type="match status" value="1"/>
</dbReference>
<dbReference type="EMBL" id="CP063144">
    <property type="protein sequence ID" value="QOR94341.1"/>
    <property type="molecule type" value="Genomic_DNA"/>
</dbReference>
<dbReference type="InterPro" id="IPR013985">
    <property type="entry name" value="Ald_Fedxn_OxRdtase_dom3"/>
</dbReference>
<dbReference type="InterPro" id="IPR001203">
    <property type="entry name" value="OxRdtase_Ald_Fedxn_C"/>
</dbReference>
<dbReference type="GeneID" id="59455146"/>
<comment type="similarity">
    <text evidence="2">Belongs to the AOR/FOR family.</text>
</comment>
<dbReference type="InterPro" id="IPR013984">
    <property type="entry name" value="Ald_Fedxn_OxRdtase_dom2"/>
</dbReference>
<protein>
    <submittedName>
        <fullName evidence="10">Aldehyde ferredoxin oxidoreductase family protein</fullName>
    </submittedName>
</protein>
<reference evidence="10 11" key="1">
    <citation type="submission" date="2020-10" db="EMBL/GenBank/DDBJ databases">
        <title>Complete genome sequence of Thermosphaera aggregans strain 3507.</title>
        <authorList>
            <person name="Zayulina K.S."/>
            <person name="Elcheninov A.G."/>
            <person name="Toshchakov S.V."/>
            <person name="Kublanov I.V."/>
            <person name="Kochetkova T.V."/>
        </authorList>
    </citation>
    <scope>NUCLEOTIDE SEQUENCE [LARGE SCALE GENOMIC DNA]</scope>
    <source>
        <strain evidence="10 11">3507</strain>
    </source>
</reference>
<dbReference type="Pfam" id="PF02730">
    <property type="entry name" value="AFOR_N"/>
    <property type="match status" value="1"/>
</dbReference>
<evidence type="ECO:0000256" key="2">
    <source>
        <dbReference type="ARBA" id="ARBA00011032"/>
    </source>
</evidence>
<evidence type="ECO:0000256" key="6">
    <source>
        <dbReference type="ARBA" id="ARBA00023004"/>
    </source>
</evidence>
<evidence type="ECO:0000256" key="8">
    <source>
        <dbReference type="ARBA" id="ARBA00049934"/>
    </source>
</evidence>
<keyword evidence="4" id="KW-0479">Metal-binding</keyword>
<evidence type="ECO:0000313" key="11">
    <source>
        <dbReference type="Proteomes" id="UP000593766"/>
    </source>
</evidence>
<evidence type="ECO:0000256" key="7">
    <source>
        <dbReference type="ARBA" id="ARBA00023014"/>
    </source>
</evidence>
<keyword evidence="11" id="KW-1185">Reference proteome</keyword>
<evidence type="ECO:0000259" key="9">
    <source>
        <dbReference type="SMART" id="SM00790"/>
    </source>
</evidence>
<dbReference type="GO" id="GO:0016625">
    <property type="term" value="F:oxidoreductase activity, acting on the aldehyde or oxo group of donors, iron-sulfur protein as acceptor"/>
    <property type="evidence" value="ECO:0007669"/>
    <property type="project" value="InterPro"/>
</dbReference>
<dbReference type="Proteomes" id="UP000593766">
    <property type="component" value="Chromosome"/>
</dbReference>
<dbReference type="InterPro" id="IPR051919">
    <property type="entry name" value="W-dependent_AOR"/>
</dbReference>
<keyword evidence="3" id="KW-0004">4Fe-4S</keyword>
<keyword evidence="7" id="KW-0411">Iron-sulfur</keyword>
<dbReference type="SUPFAM" id="SSF56228">
    <property type="entry name" value="Aldehyde ferredoxin oxidoreductase, N-terminal domain"/>
    <property type="match status" value="1"/>
</dbReference>
<dbReference type="OrthoDB" id="30771at2157"/>
<dbReference type="Gene3D" id="1.10.599.10">
    <property type="entry name" value="Aldehyde Ferredoxin Oxidoreductase Protein, subunit A, domain 3"/>
    <property type="match status" value="1"/>
</dbReference>
<dbReference type="InterPro" id="IPR036021">
    <property type="entry name" value="Tungsten_al_ferr_oxy-like_C"/>
</dbReference>
<dbReference type="KEGG" id="tcs:IMZ38_06970"/>
<proteinExistence type="inferred from homology"/>
<keyword evidence="6" id="KW-0408">Iron</keyword>
<comment type="cofactor">
    <cofactor evidence="8">
        <name>tungstopterin</name>
        <dbReference type="ChEBI" id="CHEBI:30402"/>
    </cofactor>
</comment>
<evidence type="ECO:0000256" key="5">
    <source>
        <dbReference type="ARBA" id="ARBA00023002"/>
    </source>
</evidence>
<sequence length="631" mass="69405">MPYGFNGKWLRVNLSTGSLRIEEVPEELYREYLGGRGIAAYVLFKELKPGTDPLSPGNKLVFATSVITGTPVPGVNRIVVAAKSPLTGTYGESEAGGFFAPELKNSGFDVVIVEGASEKPVYLWIKDGRAELRDATRLWGLTTKETVEEIKKELGEPLARIGCIGPAGEKLVRFANIMFENRYAAGRGGLGAVMGSKNLKAIAVRATGKTVKFYDEKKLVEIVKWFNDNWKKQPGAVSRSEYGTAELITPFDKDGILPTLNFRGGSFKEAFKVSGEVLNKTILVSKSGCFACPIRCKRDVKTSEPYETDPSYGGPEYETIVSFGPLCGVSDLNVIAKANQICNAYGVDTISAGVAVAFAMELFDKGVLTPEDTGGLEVRFGDGNGALRLLEMIVKREGFGDVLAEGVRRAAEKIGRGAEKYAMHVKSREIPMHEPRGKVGVGLQYALSPIGADHMQAPHDATYERITQHLTALGLTRPVNRLMLDHEKVKAVYYGMLWWGLEDCMGVCKFVFTPHSAGVLTPNHMVEIVNAATGWGMSLWSLMKASERAFNLARAFNVREGFKREEDVLPPRFFEELESGSRKGQRIKKEEFDKAVKLFYEIAGWDEEGRPTPGKLYELGLDYVVAELYKG</sequence>
<evidence type="ECO:0000256" key="1">
    <source>
        <dbReference type="ARBA" id="ARBA00001966"/>
    </source>
</evidence>
<dbReference type="InterPro" id="IPR036503">
    <property type="entry name" value="Ald_Fedxn_OxRdtase_N_sf"/>
</dbReference>